<dbReference type="GO" id="GO:0006353">
    <property type="term" value="P:DNA-templated transcription termination"/>
    <property type="evidence" value="ECO:0007669"/>
    <property type="project" value="InterPro"/>
</dbReference>
<dbReference type="InterPro" id="IPR011605">
    <property type="entry name" value="NusB_fam"/>
</dbReference>
<evidence type="ECO:0000256" key="5">
    <source>
        <dbReference type="ARBA" id="ARBA00023163"/>
    </source>
</evidence>
<dbReference type="GO" id="GO:0003723">
    <property type="term" value="F:RNA binding"/>
    <property type="evidence" value="ECO:0007669"/>
    <property type="project" value="UniProtKB-KW"/>
</dbReference>
<keyword evidence="5" id="KW-0804">Transcription</keyword>
<dbReference type="GO" id="GO:0031564">
    <property type="term" value="P:transcription antitermination"/>
    <property type="evidence" value="ECO:0007669"/>
    <property type="project" value="UniProtKB-KW"/>
</dbReference>
<dbReference type="NCBIfam" id="TIGR01951">
    <property type="entry name" value="nusB"/>
    <property type="match status" value="1"/>
</dbReference>
<evidence type="ECO:0000256" key="2">
    <source>
        <dbReference type="ARBA" id="ARBA00022814"/>
    </source>
</evidence>
<dbReference type="GO" id="GO:0005829">
    <property type="term" value="C:cytosol"/>
    <property type="evidence" value="ECO:0007669"/>
    <property type="project" value="TreeGrafter"/>
</dbReference>
<evidence type="ECO:0000256" key="1">
    <source>
        <dbReference type="ARBA" id="ARBA00005952"/>
    </source>
</evidence>
<gene>
    <name evidence="7" type="ORF">A2785_02510</name>
</gene>
<dbReference type="AlphaFoldDB" id="A0A1G1VPG9"/>
<protein>
    <submittedName>
        <fullName evidence="7">Transcription antitermination factor NusB</fullName>
    </submittedName>
</protein>
<dbReference type="InterPro" id="IPR006027">
    <property type="entry name" value="NusB_RsmB_TIM44"/>
</dbReference>
<evidence type="ECO:0000259" key="6">
    <source>
        <dbReference type="Pfam" id="PF01029"/>
    </source>
</evidence>
<comment type="similarity">
    <text evidence="1">Belongs to the NusB family.</text>
</comment>
<dbReference type="Pfam" id="PF01029">
    <property type="entry name" value="NusB"/>
    <property type="match status" value="1"/>
</dbReference>
<dbReference type="InterPro" id="IPR035926">
    <property type="entry name" value="NusB-like_sf"/>
</dbReference>
<keyword evidence="2" id="KW-0889">Transcription antitermination</keyword>
<keyword evidence="3" id="KW-0694">RNA-binding</keyword>
<dbReference type="SUPFAM" id="SSF48013">
    <property type="entry name" value="NusB-like"/>
    <property type="match status" value="1"/>
</dbReference>
<keyword evidence="4" id="KW-0805">Transcription regulation</keyword>
<dbReference type="Proteomes" id="UP000179069">
    <property type="component" value="Unassembled WGS sequence"/>
</dbReference>
<dbReference type="PANTHER" id="PTHR11078">
    <property type="entry name" value="N UTILIZATION SUBSTANCE PROTEIN B-RELATED"/>
    <property type="match status" value="1"/>
</dbReference>
<feature type="domain" description="NusB/RsmB/TIM44" evidence="6">
    <location>
        <begin position="52"/>
        <end position="134"/>
    </location>
</feature>
<reference evidence="7 8" key="1">
    <citation type="journal article" date="2016" name="Nat. Commun.">
        <title>Thousands of microbial genomes shed light on interconnected biogeochemical processes in an aquifer system.</title>
        <authorList>
            <person name="Anantharaman K."/>
            <person name="Brown C.T."/>
            <person name="Hug L.A."/>
            <person name="Sharon I."/>
            <person name="Castelle C.J."/>
            <person name="Probst A.J."/>
            <person name="Thomas B.C."/>
            <person name="Singh A."/>
            <person name="Wilkins M.J."/>
            <person name="Karaoz U."/>
            <person name="Brodie E.L."/>
            <person name="Williams K.H."/>
            <person name="Hubbard S.S."/>
            <person name="Banfield J.F."/>
        </authorList>
    </citation>
    <scope>NUCLEOTIDE SEQUENCE [LARGE SCALE GENOMIC DNA]</scope>
</reference>
<evidence type="ECO:0000256" key="4">
    <source>
        <dbReference type="ARBA" id="ARBA00023015"/>
    </source>
</evidence>
<organism evidence="7 8">
    <name type="scientific">Candidatus Chisholmbacteria bacterium RIFCSPHIGHO2_01_FULL_49_18</name>
    <dbReference type="NCBI Taxonomy" id="1797590"/>
    <lineage>
        <taxon>Bacteria</taxon>
        <taxon>Candidatus Chisholmiibacteriota</taxon>
    </lineage>
</organism>
<evidence type="ECO:0000313" key="8">
    <source>
        <dbReference type="Proteomes" id="UP000179069"/>
    </source>
</evidence>
<dbReference type="EMBL" id="MHCI01000004">
    <property type="protein sequence ID" value="OGY17263.1"/>
    <property type="molecule type" value="Genomic_DNA"/>
</dbReference>
<evidence type="ECO:0000256" key="3">
    <source>
        <dbReference type="ARBA" id="ARBA00022884"/>
    </source>
</evidence>
<name>A0A1G1VPG9_9BACT</name>
<sequence>MWSKKALPRSLQNLWKKVKRKPVKTRDDPRHRRRVKALAELFSWGFEKHKRLGKLAKATIKRLVAIDQIIRTCATEWPIEKINRVDLAILRLALAELTMKTAPKKVIIDEAIELAKEYGSDASAGFVNGVLGTAVQKM</sequence>
<proteinExistence type="inferred from homology"/>
<evidence type="ECO:0000313" key="7">
    <source>
        <dbReference type="EMBL" id="OGY17263.1"/>
    </source>
</evidence>
<dbReference type="Gene3D" id="1.10.940.10">
    <property type="entry name" value="NusB-like"/>
    <property type="match status" value="1"/>
</dbReference>
<dbReference type="PANTHER" id="PTHR11078:SF3">
    <property type="entry name" value="ANTITERMINATION NUSB DOMAIN-CONTAINING PROTEIN"/>
    <property type="match status" value="1"/>
</dbReference>
<accession>A0A1G1VPG9</accession>
<comment type="caution">
    <text evidence="7">The sequence shown here is derived from an EMBL/GenBank/DDBJ whole genome shotgun (WGS) entry which is preliminary data.</text>
</comment>